<protein>
    <submittedName>
        <fullName evidence="2">YbaB/EbfC DNA-binding family protein</fullName>
    </submittedName>
</protein>
<dbReference type="OrthoDB" id="3685284at2"/>
<sequence>MVGSDPSRAAEELARFAVDLEQKAQRLGELQGQMAMTSASASTAGGRVSVTVDSTGVPTAIGLGPSTRSMDPDALSAEILSCMRKAQVKLRSEVADVMRRVVGEDPAGASILDILAERFPDSESETASEHVPPQSRYATPPVDSGPVSQSKWEPPAPATLNRKPDRDQIFTPDEPDEDDEYFGKKSWLE</sequence>
<dbReference type="GO" id="GO:0003677">
    <property type="term" value="F:DNA binding"/>
    <property type="evidence" value="ECO:0007669"/>
    <property type="project" value="UniProtKB-KW"/>
</dbReference>
<evidence type="ECO:0000256" key="1">
    <source>
        <dbReference type="SAM" id="MobiDB-lite"/>
    </source>
</evidence>
<feature type="compositionally biased region" description="Low complexity" evidence="1">
    <location>
        <begin position="36"/>
        <end position="46"/>
    </location>
</feature>
<accession>A0A2N3VGA9</accession>
<dbReference type="SUPFAM" id="SSF82607">
    <property type="entry name" value="YbaB-like"/>
    <property type="match status" value="1"/>
</dbReference>
<organism evidence="2 3">
    <name type="scientific">Nocardia fluminea</name>
    <dbReference type="NCBI Taxonomy" id="134984"/>
    <lineage>
        <taxon>Bacteria</taxon>
        <taxon>Bacillati</taxon>
        <taxon>Actinomycetota</taxon>
        <taxon>Actinomycetes</taxon>
        <taxon>Mycobacteriales</taxon>
        <taxon>Nocardiaceae</taxon>
        <taxon>Nocardia</taxon>
    </lineage>
</organism>
<feature type="region of interest" description="Disordered" evidence="1">
    <location>
        <begin position="120"/>
        <end position="189"/>
    </location>
</feature>
<evidence type="ECO:0000313" key="2">
    <source>
        <dbReference type="EMBL" id="PKV80661.1"/>
    </source>
</evidence>
<dbReference type="AlphaFoldDB" id="A0A2N3VGA9"/>
<dbReference type="Gene3D" id="3.30.1310.10">
    <property type="entry name" value="Nucleoid-associated protein YbaB-like domain"/>
    <property type="match status" value="1"/>
</dbReference>
<dbReference type="EMBL" id="PJMW01000002">
    <property type="protein sequence ID" value="PKV80661.1"/>
    <property type="molecule type" value="Genomic_DNA"/>
</dbReference>
<comment type="caution">
    <text evidence="2">The sequence shown here is derived from an EMBL/GenBank/DDBJ whole genome shotgun (WGS) entry which is preliminary data.</text>
</comment>
<dbReference type="Proteomes" id="UP000233766">
    <property type="component" value="Unassembled WGS sequence"/>
</dbReference>
<keyword evidence="3" id="KW-1185">Reference proteome</keyword>
<gene>
    <name evidence="2" type="ORF">ATK86_5094</name>
</gene>
<dbReference type="InterPro" id="IPR004401">
    <property type="entry name" value="YbaB/EbfC"/>
</dbReference>
<dbReference type="Pfam" id="PF02575">
    <property type="entry name" value="YbaB_DNA_bd"/>
    <property type="match status" value="1"/>
</dbReference>
<proteinExistence type="predicted"/>
<dbReference type="InterPro" id="IPR036894">
    <property type="entry name" value="YbaB-like_sf"/>
</dbReference>
<dbReference type="RefSeq" id="WP_101466552.1">
    <property type="nucleotide sequence ID" value="NZ_PJMW01000002.1"/>
</dbReference>
<reference evidence="2 3" key="1">
    <citation type="submission" date="2017-12" db="EMBL/GenBank/DDBJ databases">
        <title>Sequencing the genomes of 1000 Actinobacteria strains.</title>
        <authorList>
            <person name="Klenk H.-P."/>
        </authorList>
    </citation>
    <scope>NUCLEOTIDE SEQUENCE [LARGE SCALE GENOMIC DNA]</scope>
    <source>
        <strain evidence="2 3">DSM 44489</strain>
    </source>
</reference>
<keyword evidence="2" id="KW-0238">DNA-binding</keyword>
<name>A0A2N3VGA9_9NOCA</name>
<evidence type="ECO:0000313" key="3">
    <source>
        <dbReference type="Proteomes" id="UP000233766"/>
    </source>
</evidence>
<feature type="region of interest" description="Disordered" evidence="1">
    <location>
        <begin position="36"/>
        <end position="71"/>
    </location>
</feature>